<comment type="caution">
    <text evidence="2">The sequence shown here is derived from an EMBL/GenBank/DDBJ whole genome shotgun (WGS) entry which is preliminary data.</text>
</comment>
<name>A0AAP0BUM5_9ASPA</name>
<accession>A0AAP0BUM5</accession>
<organism evidence="2 3">
    <name type="scientific">Platanthera zijinensis</name>
    <dbReference type="NCBI Taxonomy" id="2320716"/>
    <lineage>
        <taxon>Eukaryota</taxon>
        <taxon>Viridiplantae</taxon>
        <taxon>Streptophyta</taxon>
        <taxon>Embryophyta</taxon>
        <taxon>Tracheophyta</taxon>
        <taxon>Spermatophyta</taxon>
        <taxon>Magnoliopsida</taxon>
        <taxon>Liliopsida</taxon>
        <taxon>Asparagales</taxon>
        <taxon>Orchidaceae</taxon>
        <taxon>Orchidoideae</taxon>
        <taxon>Orchideae</taxon>
        <taxon>Orchidinae</taxon>
        <taxon>Platanthera</taxon>
    </lineage>
</organism>
<sequence length="210" mass="23823">MGYNFSVQYKQGKENLCADALSRLHEVAHATLHSITTLQSDTLQHIRESWKGDTHLQQIIAAKEAGTAAHRKYSWEHGVLKRKGKLVIGDDQGLKQRLFQMYHAGSMGGHSGISAIYQRMKRLSFLKKMKPEIYNYIQQFTVCQQSKSDNQWPMGLLQPLPIPDHIWRDISLDGLLKSLGKSTIFVVVDHLSKQAHFMAMPHPYTAVTVA</sequence>
<dbReference type="Proteomes" id="UP001418222">
    <property type="component" value="Unassembled WGS sequence"/>
</dbReference>
<evidence type="ECO:0000313" key="3">
    <source>
        <dbReference type="Proteomes" id="UP001418222"/>
    </source>
</evidence>
<evidence type="ECO:0000313" key="2">
    <source>
        <dbReference type="EMBL" id="KAK8950880.1"/>
    </source>
</evidence>
<keyword evidence="3" id="KW-1185">Reference proteome</keyword>
<feature type="domain" description="Integrase zinc-binding" evidence="1">
    <location>
        <begin position="92"/>
        <end position="148"/>
    </location>
</feature>
<reference evidence="2 3" key="1">
    <citation type="journal article" date="2022" name="Nat. Plants">
        <title>Genomes of leafy and leafless Platanthera orchids illuminate the evolution of mycoheterotrophy.</title>
        <authorList>
            <person name="Li M.H."/>
            <person name="Liu K.W."/>
            <person name="Li Z."/>
            <person name="Lu H.C."/>
            <person name="Ye Q.L."/>
            <person name="Zhang D."/>
            <person name="Wang J.Y."/>
            <person name="Li Y.F."/>
            <person name="Zhong Z.M."/>
            <person name="Liu X."/>
            <person name="Yu X."/>
            <person name="Liu D.K."/>
            <person name="Tu X.D."/>
            <person name="Liu B."/>
            <person name="Hao Y."/>
            <person name="Liao X.Y."/>
            <person name="Jiang Y.T."/>
            <person name="Sun W.H."/>
            <person name="Chen J."/>
            <person name="Chen Y.Q."/>
            <person name="Ai Y."/>
            <person name="Zhai J.W."/>
            <person name="Wu S.S."/>
            <person name="Zhou Z."/>
            <person name="Hsiao Y.Y."/>
            <person name="Wu W.L."/>
            <person name="Chen Y.Y."/>
            <person name="Lin Y.F."/>
            <person name="Hsu J.L."/>
            <person name="Li C.Y."/>
            <person name="Wang Z.W."/>
            <person name="Zhao X."/>
            <person name="Zhong W.Y."/>
            <person name="Ma X.K."/>
            <person name="Ma L."/>
            <person name="Huang J."/>
            <person name="Chen G.Z."/>
            <person name="Huang M.Z."/>
            <person name="Huang L."/>
            <person name="Peng D.H."/>
            <person name="Luo Y.B."/>
            <person name="Zou S.Q."/>
            <person name="Chen S.P."/>
            <person name="Lan S."/>
            <person name="Tsai W.C."/>
            <person name="Van de Peer Y."/>
            <person name="Liu Z.J."/>
        </authorList>
    </citation>
    <scope>NUCLEOTIDE SEQUENCE [LARGE SCALE GENOMIC DNA]</scope>
    <source>
        <strain evidence="2">Lor287</strain>
    </source>
</reference>
<dbReference type="EMBL" id="JBBWWQ010000003">
    <property type="protein sequence ID" value="KAK8950880.1"/>
    <property type="molecule type" value="Genomic_DNA"/>
</dbReference>
<gene>
    <name evidence="2" type="ORF">KSP39_PZI004344</name>
</gene>
<proteinExistence type="predicted"/>
<evidence type="ECO:0000259" key="1">
    <source>
        <dbReference type="Pfam" id="PF17921"/>
    </source>
</evidence>
<dbReference type="Pfam" id="PF17921">
    <property type="entry name" value="Integrase_H2C2"/>
    <property type="match status" value="1"/>
</dbReference>
<dbReference type="AlphaFoldDB" id="A0AAP0BUM5"/>
<dbReference type="PANTHER" id="PTHR37984">
    <property type="entry name" value="PROTEIN CBG26694"/>
    <property type="match status" value="1"/>
</dbReference>
<dbReference type="InterPro" id="IPR050951">
    <property type="entry name" value="Retrovirus_Pol_polyprotein"/>
</dbReference>
<dbReference type="Gene3D" id="1.10.340.70">
    <property type="match status" value="1"/>
</dbReference>
<dbReference type="InterPro" id="IPR041588">
    <property type="entry name" value="Integrase_H2C2"/>
</dbReference>
<protein>
    <recommendedName>
        <fullName evidence="1">Integrase zinc-binding domain-containing protein</fullName>
    </recommendedName>
</protein>
<dbReference type="PANTHER" id="PTHR37984:SF5">
    <property type="entry name" value="PROTEIN NYNRIN-LIKE"/>
    <property type="match status" value="1"/>
</dbReference>